<dbReference type="Proteomes" id="UP000542210">
    <property type="component" value="Unassembled WGS sequence"/>
</dbReference>
<dbReference type="Pfam" id="PF13581">
    <property type="entry name" value="HATPase_c_2"/>
    <property type="match status" value="1"/>
</dbReference>
<dbReference type="InterPro" id="IPR050267">
    <property type="entry name" value="Anti-sigma-factor_SerPK"/>
</dbReference>
<sequence>MNESWTLASEPVSVGTARELTRKTLTGWGLFHVVDDVELVISELVTNALIHGSGPVTMALHHAGPAIIGAVSDGGGARLHVRDAEPEETGGRGLSIVQALAASWGIWPDADGMGKTVWFSFGTDRR</sequence>
<proteinExistence type="predicted"/>
<dbReference type="AlphaFoldDB" id="A0A7W7D5K5"/>
<dbReference type="PANTHER" id="PTHR35526">
    <property type="entry name" value="ANTI-SIGMA-F FACTOR RSBW-RELATED"/>
    <property type="match status" value="1"/>
</dbReference>
<name>A0A7W7D5K5_9ACTN</name>
<protein>
    <submittedName>
        <fullName evidence="3">Anti-sigma regulatory factor (Ser/Thr protein kinase)</fullName>
    </submittedName>
</protein>
<dbReference type="InterPro" id="IPR003594">
    <property type="entry name" value="HATPase_dom"/>
</dbReference>
<dbReference type="SUPFAM" id="SSF55874">
    <property type="entry name" value="ATPase domain of HSP90 chaperone/DNA topoisomerase II/histidine kinase"/>
    <property type="match status" value="1"/>
</dbReference>
<dbReference type="CDD" id="cd16936">
    <property type="entry name" value="HATPase_RsbW-like"/>
    <property type="match status" value="1"/>
</dbReference>
<accession>A0A7W7D5K5</accession>
<keyword evidence="1" id="KW-0808">Transferase</keyword>
<evidence type="ECO:0000313" key="3">
    <source>
        <dbReference type="EMBL" id="MBB4700724.1"/>
    </source>
</evidence>
<dbReference type="PANTHER" id="PTHR35526:SF3">
    <property type="entry name" value="ANTI-SIGMA-F FACTOR RSBW"/>
    <property type="match status" value="1"/>
</dbReference>
<keyword evidence="4" id="KW-1185">Reference proteome</keyword>
<keyword evidence="1" id="KW-0418">Kinase</keyword>
<comment type="caution">
    <text evidence="3">The sequence shown here is derived from an EMBL/GenBank/DDBJ whole genome shotgun (WGS) entry which is preliminary data.</text>
</comment>
<organism evidence="3 4">
    <name type="scientific">Sphaerisporangium siamense</name>
    <dbReference type="NCBI Taxonomy" id="795645"/>
    <lineage>
        <taxon>Bacteria</taxon>
        <taxon>Bacillati</taxon>
        <taxon>Actinomycetota</taxon>
        <taxon>Actinomycetes</taxon>
        <taxon>Streptosporangiales</taxon>
        <taxon>Streptosporangiaceae</taxon>
        <taxon>Sphaerisporangium</taxon>
    </lineage>
</organism>
<gene>
    <name evidence="3" type="ORF">BJ982_002268</name>
</gene>
<dbReference type="GO" id="GO:0004674">
    <property type="term" value="F:protein serine/threonine kinase activity"/>
    <property type="evidence" value="ECO:0007669"/>
    <property type="project" value="UniProtKB-KW"/>
</dbReference>
<reference evidence="3 4" key="1">
    <citation type="submission" date="2020-08" db="EMBL/GenBank/DDBJ databases">
        <title>Sequencing the genomes of 1000 actinobacteria strains.</title>
        <authorList>
            <person name="Klenk H.-P."/>
        </authorList>
    </citation>
    <scope>NUCLEOTIDE SEQUENCE [LARGE SCALE GENOMIC DNA]</scope>
    <source>
        <strain evidence="3 4">DSM 45784</strain>
    </source>
</reference>
<keyword evidence="1" id="KW-0723">Serine/threonine-protein kinase</keyword>
<feature type="domain" description="Histidine kinase/HSP90-like ATPase" evidence="2">
    <location>
        <begin position="8"/>
        <end position="120"/>
    </location>
</feature>
<dbReference type="InterPro" id="IPR036890">
    <property type="entry name" value="HATPase_C_sf"/>
</dbReference>
<evidence type="ECO:0000256" key="1">
    <source>
        <dbReference type="ARBA" id="ARBA00022527"/>
    </source>
</evidence>
<evidence type="ECO:0000259" key="2">
    <source>
        <dbReference type="Pfam" id="PF13581"/>
    </source>
</evidence>
<evidence type="ECO:0000313" key="4">
    <source>
        <dbReference type="Proteomes" id="UP000542210"/>
    </source>
</evidence>
<dbReference type="RefSeq" id="WP_184879240.1">
    <property type="nucleotide sequence ID" value="NZ_BOOV01000038.1"/>
</dbReference>
<dbReference type="Gene3D" id="3.30.565.10">
    <property type="entry name" value="Histidine kinase-like ATPase, C-terminal domain"/>
    <property type="match status" value="1"/>
</dbReference>
<dbReference type="EMBL" id="JACHND010000001">
    <property type="protein sequence ID" value="MBB4700724.1"/>
    <property type="molecule type" value="Genomic_DNA"/>
</dbReference>